<feature type="non-terminal residue" evidence="2">
    <location>
        <position position="1"/>
    </location>
</feature>
<dbReference type="OrthoDB" id="332863at2759"/>
<feature type="region of interest" description="Disordered" evidence="1">
    <location>
        <begin position="1"/>
        <end position="102"/>
    </location>
</feature>
<dbReference type="PANTHER" id="PTHR36142">
    <property type="entry name" value="METALLO-HYDROLASE/OXIDOREDUCTASE SUPERFAMILY PROTEIN"/>
    <property type="match status" value="1"/>
</dbReference>
<dbReference type="AlphaFoldDB" id="A0A9W7SM44"/>
<dbReference type="EMBL" id="RIBY02002193">
    <property type="protein sequence ID" value="KAH9823598.1"/>
    <property type="molecule type" value="Genomic_DNA"/>
</dbReference>
<sequence>RSIAASIQGTVTGDPSPHLRRSKSAWTLKRSKSRVHVDHDQRPTTSHGQRARECSSPEPIWIDATGRQHQLPAPPPVPASSPSPTRDRSDSKLSFTSVTPRAHTHKEKTLSIIYTPHGISLSALRPYLDHHLHPITSAHLTPDHTGTDRLPVTALFHGLNTEQNPWFMGGLVSHGAPKGIELAKALRPRHWVSAHDEQKENRGLSVSWIKSRQYSAKAVQAMLEEGEVAGTDIGCSVKCMAVGEVFRVDG</sequence>
<dbReference type="PANTHER" id="PTHR36142:SF5">
    <property type="entry name" value="METALLO-BETA-LACTAMASE DOMAIN-CONTAINING PROTEIN"/>
    <property type="match status" value="1"/>
</dbReference>
<evidence type="ECO:0000313" key="3">
    <source>
        <dbReference type="Proteomes" id="UP001138500"/>
    </source>
</evidence>
<feature type="compositionally biased region" description="Basic residues" evidence="1">
    <location>
        <begin position="18"/>
        <end position="34"/>
    </location>
</feature>
<feature type="compositionally biased region" description="Polar residues" evidence="1">
    <location>
        <begin position="1"/>
        <end position="13"/>
    </location>
</feature>
<accession>A0A9W7SM44</accession>
<organism evidence="2 3">
    <name type="scientific">Teratosphaeria destructans</name>
    <dbReference type="NCBI Taxonomy" id="418781"/>
    <lineage>
        <taxon>Eukaryota</taxon>
        <taxon>Fungi</taxon>
        <taxon>Dikarya</taxon>
        <taxon>Ascomycota</taxon>
        <taxon>Pezizomycotina</taxon>
        <taxon>Dothideomycetes</taxon>
        <taxon>Dothideomycetidae</taxon>
        <taxon>Mycosphaerellales</taxon>
        <taxon>Teratosphaeriaceae</taxon>
        <taxon>Teratosphaeria</taxon>
    </lineage>
</organism>
<proteinExistence type="predicted"/>
<reference evidence="2 3" key="1">
    <citation type="journal article" date="2018" name="IMA Fungus">
        <title>IMA Genome-F 10: Nine draft genome sequences of Claviceps purpurea s.lat., including C. arundinis, C. humidiphila, and C. cf. spartinae, pseudomolecules for the pitch canker pathogen Fusarium circinatum, draft genome of Davidsoniella eucalypti, Grosmannia galeiformis, Quambalaria eucalypti, and Teratosphaeria destructans.</title>
        <authorList>
            <person name="Wingfield B.D."/>
            <person name="Liu M."/>
            <person name="Nguyen H.D."/>
            <person name="Lane F.A."/>
            <person name="Morgan S.W."/>
            <person name="De Vos L."/>
            <person name="Wilken P.M."/>
            <person name="Duong T.A."/>
            <person name="Aylward J."/>
            <person name="Coetzee M.P."/>
            <person name="Dadej K."/>
            <person name="De Beer Z.W."/>
            <person name="Findlay W."/>
            <person name="Havenga M."/>
            <person name="Kolarik M."/>
            <person name="Menzies J.G."/>
            <person name="Naidoo K."/>
            <person name="Pochopski O."/>
            <person name="Shoukouhi P."/>
            <person name="Santana Q.C."/>
            <person name="Seifert K.A."/>
            <person name="Soal N."/>
            <person name="Steenkamp E.T."/>
            <person name="Tatham C.T."/>
            <person name="van der Nest M.A."/>
            <person name="Wingfield M.J."/>
        </authorList>
    </citation>
    <scope>NUCLEOTIDE SEQUENCE [LARGE SCALE GENOMIC DNA]</scope>
    <source>
        <strain evidence="2">CMW44962</strain>
    </source>
</reference>
<feature type="compositionally biased region" description="Pro residues" evidence="1">
    <location>
        <begin position="72"/>
        <end position="81"/>
    </location>
</feature>
<gene>
    <name evidence="2" type="ORF">Tdes44962_MAKER10261</name>
</gene>
<evidence type="ECO:0000256" key="1">
    <source>
        <dbReference type="SAM" id="MobiDB-lite"/>
    </source>
</evidence>
<keyword evidence="3" id="KW-1185">Reference proteome</keyword>
<name>A0A9W7SM44_9PEZI</name>
<dbReference type="Proteomes" id="UP001138500">
    <property type="component" value="Unassembled WGS sequence"/>
</dbReference>
<reference evidence="2 3" key="2">
    <citation type="journal article" date="2021" name="Curr. Genet.">
        <title>Genetic response to nitrogen starvation in the aggressive Eucalyptus foliar pathogen Teratosphaeria destructans.</title>
        <authorList>
            <person name="Havenga M."/>
            <person name="Wingfield B.D."/>
            <person name="Wingfield M.J."/>
            <person name="Dreyer L.L."/>
            <person name="Roets F."/>
            <person name="Aylward J."/>
        </authorList>
    </citation>
    <scope>NUCLEOTIDE SEQUENCE [LARGE SCALE GENOMIC DNA]</scope>
    <source>
        <strain evidence="2">CMW44962</strain>
    </source>
</reference>
<protein>
    <submittedName>
        <fullName evidence="2">NAD(P)-binding protein</fullName>
    </submittedName>
</protein>
<comment type="caution">
    <text evidence="2">The sequence shown here is derived from an EMBL/GenBank/DDBJ whole genome shotgun (WGS) entry which is preliminary data.</text>
</comment>
<evidence type="ECO:0000313" key="2">
    <source>
        <dbReference type="EMBL" id="KAH9823598.1"/>
    </source>
</evidence>